<dbReference type="InterPro" id="IPR046216">
    <property type="entry name" value="DUF6249"/>
</dbReference>
<keyword evidence="1" id="KW-0472">Membrane</keyword>
<dbReference type="Proteomes" id="UP000247903">
    <property type="component" value="Unassembled WGS sequence"/>
</dbReference>
<feature type="domain" description="DUF6249" evidence="2">
    <location>
        <begin position="9"/>
        <end position="109"/>
    </location>
</feature>
<comment type="caution">
    <text evidence="3">The sequence shown here is derived from an EMBL/GenBank/DDBJ whole genome shotgun (WGS) entry which is preliminary data.</text>
</comment>
<evidence type="ECO:0000313" key="4">
    <source>
        <dbReference type="Proteomes" id="UP000247903"/>
    </source>
</evidence>
<accession>A0A2V4BIP9</accession>
<dbReference type="AlphaFoldDB" id="A0A2V4BIP9"/>
<dbReference type="OrthoDB" id="679295at2"/>
<keyword evidence="1" id="KW-1133">Transmembrane helix</keyword>
<feature type="transmembrane region" description="Helical" evidence="1">
    <location>
        <begin position="6"/>
        <end position="23"/>
    </location>
</feature>
<sequence length="116" mass="12452">MGPEILVPFSFCATIFGIVYLIYSTRNRERLALIEKGVDASIFLKGRGKGGSAWKIFVVNLAFLLIGSGVGIFIALLITTYTSLNDGAVYPSIIFVMAGIGLLVGFKTAKDIDKEG</sequence>
<organism evidence="3 4">
    <name type="scientific">Flavobacterium cheongpyeongense</name>
    <dbReference type="NCBI Taxonomy" id="2212651"/>
    <lineage>
        <taxon>Bacteria</taxon>
        <taxon>Pseudomonadati</taxon>
        <taxon>Bacteroidota</taxon>
        <taxon>Flavobacteriia</taxon>
        <taxon>Flavobacteriales</taxon>
        <taxon>Flavobacteriaceae</taxon>
        <taxon>Flavobacterium</taxon>
    </lineage>
</organism>
<evidence type="ECO:0000313" key="3">
    <source>
        <dbReference type="EMBL" id="PXY38836.1"/>
    </source>
</evidence>
<evidence type="ECO:0000256" key="1">
    <source>
        <dbReference type="SAM" id="Phobius"/>
    </source>
</evidence>
<name>A0A2V4BIP9_9FLAO</name>
<evidence type="ECO:0000259" key="2">
    <source>
        <dbReference type="Pfam" id="PF19762"/>
    </source>
</evidence>
<dbReference type="RefSeq" id="WP_031454026.1">
    <property type="nucleotide sequence ID" value="NZ_QJHK01000030.1"/>
</dbReference>
<keyword evidence="1" id="KW-0812">Transmembrane</keyword>
<keyword evidence="4" id="KW-1185">Reference proteome</keyword>
<dbReference type="Pfam" id="PF19762">
    <property type="entry name" value="DUF6249"/>
    <property type="match status" value="1"/>
</dbReference>
<feature type="transmembrane region" description="Helical" evidence="1">
    <location>
        <begin position="88"/>
        <end position="106"/>
    </location>
</feature>
<gene>
    <name evidence="3" type="ORF">DMB65_20870</name>
</gene>
<feature type="transmembrane region" description="Helical" evidence="1">
    <location>
        <begin position="57"/>
        <end position="82"/>
    </location>
</feature>
<proteinExistence type="predicted"/>
<reference evidence="3 4" key="1">
    <citation type="submission" date="2018-05" db="EMBL/GenBank/DDBJ databases">
        <title>Flavobacterium sp. strain IMCC34759, incomplete genome.</title>
        <authorList>
            <person name="Joung Y."/>
            <person name="Cho J."/>
        </authorList>
    </citation>
    <scope>NUCLEOTIDE SEQUENCE [LARGE SCALE GENOMIC DNA]</scope>
    <source>
        <strain evidence="3 4">IMCC34759</strain>
    </source>
</reference>
<dbReference type="EMBL" id="QJHK01000030">
    <property type="protein sequence ID" value="PXY38836.1"/>
    <property type="molecule type" value="Genomic_DNA"/>
</dbReference>
<protein>
    <recommendedName>
        <fullName evidence="2">DUF6249 domain-containing protein</fullName>
    </recommendedName>
</protein>